<organism evidence="1 4">
    <name type="scientific">Phascolarctobacterium faecium</name>
    <dbReference type="NCBI Taxonomy" id="33025"/>
    <lineage>
        <taxon>Bacteria</taxon>
        <taxon>Bacillati</taxon>
        <taxon>Bacillota</taxon>
        <taxon>Negativicutes</taxon>
        <taxon>Acidaminococcales</taxon>
        <taxon>Acidaminococcaceae</taxon>
        <taxon>Phascolarctobacterium</taxon>
    </lineage>
</organism>
<evidence type="ECO:0000313" key="2">
    <source>
        <dbReference type="EMBL" id="MTU04990.1"/>
    </source>
</evidence>
<dbReference type="Proteomes" id="UP000484547">
    <property type="component" value="Unassembled WGS sequence"/>
</dbReference>
<dbReference type="EMBL" id="WNBM01000013">
    <property type="protein sequence ID" value="MTT76878.1"/>
    <property type="molecule type" value="Genomic_DNA"/>
</dbReference>
<evidence type="ECO:0000313" key="1">
    <source>
        <dbReference type="EMBL" id="MTT76878.1"/>
    </source>
</evidence>
<name>A0A7X3BWM0_9FIRM</name>
<dbReference type="RefSeq" id="WP_149877513.1">
    <property type="nucleotide sequence ID" value="NZ_WNBG01000015.1"/>
</dbReference>
<evidence type="ECO:0000313" key="4">
    <source>
        <dbReference type="Proteomes" id="UP000484547"/>
    </source>
</evidence>
<dbReference type="OrthoDB" id="2007883at2"/>
<comment type="caution">
    <text evidence="1">The sequence shown here is derived from an EMBL/GenBank/DDBJ whole genome shotgun (WGS) entry which is preliminary data.</text>
</comment>
<reference evidence="3 4" key="1">
    <citation type="journal article" date="2019" name="Nat. Med.">
        <title>A library of human gut bacterial isolates paired with longitudinal multiomics data enables mechanistic microbiome research.</title>
        <authorList>
            <person name="Poyet M."/>
            <person name="Groussin M."/>
            <person name="Gibbons S.M."/>
            <person name="Avila-Pacheco J."/>
            <person name="Jiang X."/>
            <person name="Kearney S.M."/>
            <person name="Perrotta A.R."/>
            <person name="Berdy B."/>
            <person name="Zhao S."/>
            <person name="Lieberman T.D."/>
            <person name="Swanson P.K."/>
            <person name="Smith M."/>
            <person name="Roesemann S."/>
            <person name="Alexander J.E."/>
            <person name="Rich S.A."/>
            <person name="Livny J."/>
            <person name="Vlamakis H."/>
            <person name="Clish C."/>
            <person name="Bullock K."/>
            <person name="Deik A."/>
            <person name="Scott J."/>
            <person name="Pierce K.A."/>
            <person name="Xavier R.J."/>
            <person name="Alm E.J."/>
        </authorList>
    </citation>
    <scope>NUCLEOTIDE SEQUENCE [LARGE SCALE GENOMIC DNA]</scope>
    <source>
        <strain evidence="1 4">BIOML-A13</strain>
        <strain evidence="2 3">BIOML-A3</strain>
    </source>
</reference>
<keyword evidence="3" id="KW-1185">Reference proteome</keyword>
<dbReference type="EMBL" id="WNBW01000015">
    <property type="protein sequence ID" value="MTU04990.1"/>
    <property type="molecule type" value="Genomic_DNA"/>
</dbReference>
<dbReference type="Proteomes" id="UP000443070">
    <property type="component" value="Unassembled WGS sequence"/>
</dbReference>
<protein>
    <submittedName>
        <fullName evidence="1">Uncharacterized protein</fullName>
    </submittedName>
</protein>
<gene>
    <name evidence="1" type="ORF">GMD11_11515</name>
    <name evidence="2" type="ORF">GMD18_11415</name>
</gene>
<sequence length="94" mass="11408">MAKSIIQKEKYCYLSGVQNVPLEEHHCFFGPLRKISEKYGFKVWLTPERHRGKNSPHQRRDIDLLLKRECQRKFEETHSREEFMKIIGRNYLDD</sequence>
<accession>A0A7X3BWM0</accession>
<proteinExistence type="predicted"/>
<dbReference type="AlphaFoldDB" id="A0A7X3BWM0"/>
<evidence type="ECO:0000313" key="3">
    <source>
        <dbReference type="Proteomes" id="UP000443070"/>
    </source>
</evidence>